<evidence type="ECO:0000256" key="5">
    <source>
        <dbReference type="ARBA" id="ARBA00038359"/>
    </source>
</evidence>
<name>A0ABR4CDA5_9HELO</name>
<dbReference type="PANTHER" id="PTHR33048:SF108">
    <property type="entry name" value="INTEGRAL MEMBRANE PROTEIN"/>
    <property type="match status" value="1"/>
</dbReference>
<protein>
    <recommendedName>
        <fullName evidence="8">Rhodopsin domain-containing protein</fullName>
    </recommendedName>
</protein>
<evidence type="ECO:0000313" key="9">
    <source>
        <dbReference type="EMBL" id="KAL2067925.1"/>
    </source>
</evidence>
<feature type="transmembrane region" description="Helical" evidence="7">
    <location>
        <begin position="226"/>
        <end position="245"/>
    </location>
</feature>
<dbReference type="InterPro" id="IPR052337">
    <property type="entry name" value="SAT4-like"/>
</dbReference>
<dbReference type="PANTHER" id="PTHR33048">
    <property type="entry name" value="PTH11-LIKE INTEGRAL MEMBRANE PROTEIN (AFU_ORTHOLOGUE AFUA_5G11245)"/>
    <property type="match status" value="1"/>
</dbReference>
<dbReference type="InterPro" id="IPR049326">
    <property type="entry name" value="Rhodopsin_dom_fungi"/>
</dbReference>
<comment type="subcellular location">
    <subcellularLocation>
        <location evidence="1">Membrane</location>
        <topology evidence="1">Multi-pass membrane protein</topology>
    </subcellularLocation>
</comment>
<comment type="caution">
    <text evidence="9">The sequence shown here is derived from an EMBL/GenBank/DDBJ whole genome shotgun (WGS) entry which is preliminary data.</text>
</comment>
<feature type="transmembrane region" description="Helical" evidence="7">
    <location>
        <begin position="145"/>
        <end position="168"/>
    </location>
</feature>
<feature type="transmembrane region" description="Helical" evidence="7">
    <location>
        <begin position="75"/>
        <end position="91"/>
    </location>
</feature>
<feature type="region of interest" description="Disordered" evidence="6">
    <location>
        <begin position="337"/>
        <end position="452"/>
    </location>
</feature>
<evidence type="ECO:0000256" key="4">
    <source>
        <dbReference type="ARBA" id="ARBA00023136"/>
    </source>
</evidence>
<feature type="domain" description="Rhodopsin" evidence="8">
    <location>
        <begin position="57"/>
        <end position="287"/>
    </location>
</feature>
<organism evidence="9 10">
    <name type="scientific">Oculimacula yallundae</name>
    <dbReference type="NCBI Taxonomy" id="86028"/>
    <lineage>
        <taxon>Eukaryota</taxon>
        <taxon>Fungi</taxon>
        <taxon>Dikarya</taxon>
        <taxon>Ascomycota</taxon>
        <taxon>Pezizomycotina</taxon>
        <taxon>Leotiomycetes</taxon>
        <taxon>Helotiales</taxon>
        <taxon>Ploettnerulaceae</taxon>
        <taxon>Oculimacula</taxon>
    </lineage>
</organism>
<feature type="transmembrane region" description="Helical" evidence="7">
    <location>
        <begin position="188"/>
        <end position="214"/>
    </location>
</feature>
<reference evidence="9 10" key="1">
    <citation type="journal article" date="2024" name="Commun. Biol.">
        <title>Comparative genomic analysis of thermophilic fungi reveals convergent evolutionary adaptations and gene losses.</title>
        <authorList>
            <person name="Steindorff A.S."/>
            <person name="Aguilar-Pontes M.V."/>
            <person name="Robinson A.J."/>
            <person name="Andreopoulos B."/>
            <person name="LaButti K."/>
            <person name="Kuo A."/>
            <person name="Mondo S."/>
            <person name="Riley R."/>
            <person name="Otillar R."/>
            <person name="Haridas S."/>
            <person name="Lipzen A."/>
            <person name="Grimwood J."/>
            <person name="Schmutz J."/>
            <person name="Clum A."/>
            <person name="Reid I.D."/>
            <person name="Moisan M.C."/>
            <person name="Butler G."/>
            <person name="Nguyen T.T.M."/>
            <person name="Dewar K."/>
            <person name="Conant G."/>
            <person name="Drula E."/>
            <person name="Henrissat B."/>
            <person name="Hansel C."/>
            <person name="Singer S."/>
            <person name="Hutchinson M.I."/>
            <person name="de Vries R.P."/>
            <person name="Natvig D.O."/>
            <person name="Powell A.J."/>
            <person name="Tsang A."/>
            <person name="Grigoriev I.V."/>
        </authorList>
    </citation>
    <scope>NUCLEOTIDE SEQUENCE [LARGE SCALE GENOMIC DNA]</scope>
    <source>
        <strain evidence="9 10">CBS 494.80</strain>
    </source>
</reference>
<sequence>MASTTRTATDLINNGTSLSGAMGTRTDVARSLDEVTSILVMSVLTPVFCMKIFIKRYFGGCCEREDKMLGCAWQFTTMAYCVVALVMAHHGGGNHEWEVPASELMIFQKLLYANTIIYGPAAFFTKTSLLLIFTRVFAHARRAVLFIYVFIGVMACYYVPVLLLKIRICTPIEGLWDPTVEVMCFNQQSIFFTDSVASVVTGMVVLLIPGPLVCTLKVNWCKKCRIAALLGVGGLSTIASIWRALLVWSPTAYSDITVTFVRINLLGIAEISIGMLCACIPTFNLLFTHYAKERRKMSVGSDIPGKQSPDLEMKHLSDDGKKVNIWKQGHKYGVSLGSDVDSIGDQSGERSDVIMRGSKSVDIVEDVRKEEPQKRQEMSELQRKSLPPIVEDAESQAGSESGGQRHTRTETEGENDTAARSQRRRSSEEVPDWPLSGGGAVEEKQNTERDMV</sequence>
<feature type="transmembrane region" description="Helical" evidence="7">
    <location>
        <begin position="111"/>
        <end position="133"/>
    </location>
</feature>
<keyword evidence="10" id="KW-1185">Reference proteome</keyword>
<dbReference type="EMBL" id="JAZHXI010000009">
    <property type="protein sequence ID" value="KAL2067925.1"/>
    <property type="molecule type" value="Genomic_DNA"/>
</dbReference>
<gene>
    <name evidence="9" type="ORF">VTL71DRAFT_16023</name>
</gene>
<evidence type="ECO:0000256" key="2">
    <source>
        <dbReference type="ARBA" id="ARBA00022692"/>
    </source>
</evidence>
<keyword evidence="4 7" id="KW-0472">Membrane</keyword>
<accession>A0ABR4CDA5</accession>
<evidence type="ECO:0000256" key="6">
    <source>
        <dbReference type="SAM" id="MobiDB-lite"/>
    </source>
</evidence>
<comment type="similarity">
    <text evidence="5">Belongs to the SAT4 family.</text>
</comment>
<evidence type="ECO:0000256" key="1">
    <source>
        <dbReference type="ARBA" id="ARBA00004141"/>
    </source>
</evidence>
<evidence type="ECO:0000313" key="10">
    <source>
        <dbReference type="Proteomes" id="UP001595075"/>
    </source>
</evidence>
<feature type="transmembrane region" description="Helical" evidence="7">
    <location>
        <begin position="265"/>
        <end position="287"/>
    </location>
</feature>
<evidence type="ECO:0000256" key="7">
    <source>
        <dbReference type="SAM" id="Phobius"/>
    </source>
</evidence>
<feature type="compositionally biased region" description="Basic and acidic residues" evidence="6">
    <location>
        <begin position="441"/>
        <end position="452"/>
    </location>
</feature>
<feature type="compositionally biased region" description="Basic and acidic residues" evidence="6">
    <location>
        <begin position="365"/>
        <end position="383"/>
    </location>
</feature>
<dbReference type="Proteomes" id="UP001595075">
    <property type="component" value="Unassembled WGS sequence"/>
</dbReference>
<proteinExistence type="inferred from homology"/>
<keyword evidence="3 7" id="KW-1133">Transmembrane helix</keyword>
<keyword evidence="2 7" id="KW-0812">Transmembrane</keyword>
<evidence type="ECO:0000259" key="8">
    <source>
        <dbReference type="Pfam" id="PF20684"/>
    </source>
</evidence>
<dbReference type="Pfam" id="PF20684">
    <property type="entry name" value="Fung_rhodopsin"/>
    <property type="match status" value="1"/>
</dbReference>
<evidence type="ECO:0000256" key="3">
    <source>
        <dbReference type="ARBA" id="ARBA00022989"/>
    </source>
</evidence>